<accession>A0A444XTE3</accession>
<evidence type="ECO:0000313" key="2">
    <source>
        <dbReference type="Proteomes" id="UP000289738"/>
    </source>
</evidence>
<sequence>MTSLSLASDFAAIARSNIAALWCKDPGLDDSETNLKMLKGDADAIEMCDITGLRGLVELFVVHDVGDAEGDSACDIHFTNSEEEYEYDSAFDEDNSVPKKDTASKGKRVKTSQISDVDVVDSDELEIDYMIGGDEGEDDANDASDHGGQRFSVHKLLKNMSSYRWVVGILYASRQEFKDTVLAYAVHTARSIKFKKCDLVGLGLFVRKIALFGSMHTGLGINPYGS</sequence>
<organism evidence="1 2">
    <name type="scientific">Arachis hypogaea</name>
    <name type="common">Peanut</name>
    <dbReference type="NCBI Taxonomy" id="3818"/>
    <lineage>
        <taxon>Eukaryota</taxon>
        <taxon>Viridiplantae</taxon>
        <taxon>Streptophyta</taxon>
        <taxon>Embryophyta</taxon>
        <taxon>Tracheophyta</taxon>
        <taxon>Spermatophyta</taxon>
        <taxon>Magnoliopsida</taxon>
        <taxon>eudicotyledons</taxon>
        <taxon>Gunneridae</taxon>
        <taxon>Pentapetalae</taxon>
        <taxon>rosids</taxon>
        <taxon>fabids</taxon>
        <taxon>Fabales</taxon>
        <taxon>Fabaceae</taxon>
        <taxon>Papilionoideae</taxon>
        <taxon>50 kb inversion clade</taxon>
        <taxon>dalbergioids sensu lato</taxon>
        <taxon>Dalbergieae</taxon>
        <taxon>Pterocarpus clade</taxon>
        <taxon>Arachis</taxon>
    </lineage>
</organism>
<dbReference type="Proteomes" id="UP000289738">
    <property type="component" value="Chromosome B09"/>
</dbReference>
<comment type="caution">
    <text evidence="1">The sequence shown here is derived from an EMBL/GenBank/DDBJ whole genome shotgun (WGS) entry which is preliminary data.</text>
</comment>
<evidence type="ECO:0008006" key="3">
    <source>
        <dbReference type="Google" id="ProtNLM"/>
    </source>
</evidence>
<evidence type="ECO:0000313" key="1">
    <source>
        <dbReference type="EMBL" id="RYQ92745.1"/>
    </source>
</evidence>
<protein>
    <recommendedName>
        <fullName evidence="3">Transposase MuDR plant domain-containing protein</fullName>
    </recommendedName>
</protein>
<keyword evidence="2" id="KW-1185">Reference proteome</keyword>
<proteinExistence type="predicted"/>
<dbReference type="EMBL" id="SDMP01000019">
    <property type="protein sequence ID" value="RYQ92745.1"/>
    <property type="molecule type" value="Genomic_DNA"/>
</dbReference>
<gene>
    <name evidence="1" type="ORF">Ahy_B09g098959</name>
</gene>
<name>A0A444XTE3_ARAHY</name>
<dbReference type="AlphaFoldDB" id="A0A444XTE3"/>
<reference evidence="1 2" key="1">
    <citation type="submission" date="2019-01" db="EMBL/GenBank/DDBJ databases">
        <title>Sequencing of cultivated peanut Arachis hypogaea provides insights into genome evolution and oil improvement.</title>
        <authorList>
            <person name="Chen X."/>
        </authorList>
    </citation>
    <scope>NUCLEOTIDE SEQUENCE [LARGE SCALE GENOMIC DNA]</scope>
    <source>
        <strain evidence="2">cv. Fuhuasheng</strain>
        <tissue evidence="1">Leaves</tissue>
    </source>
</reference>